<protein>
    <recommendedName>
        <fullName evidence="3">Phytoene synthase</fullName>
    </recommendedName>
</protein>
<accession>A0AAD3CH78</accession>
<sequence>MHATASLRMRTSLNSFITQTRTTSQGRRRVMATRLFSTEASSSTDNSHVLHNRNLVQSRDYESFAIGLLHPAAIQPSFFALRAFHVEIASIQAKESSVASMRMKWWFDAIQSLYQYRNSAEANSSSSHSITAIRGNPTIKGLDEAIQSHNLTQRFLERMVETRMGDLEKGSSGRFSTMKDMITFFERTHSTLMFLHLETCGVIDEEADKVANCIGIASGIVNMIRSIGCGHVGIPDDLIRKYKVKEQYINDPRALIAGEDPEARQAMQKAVKEMADLAGKYISHARKHQQDVPSGGKCAILWGVSSLRYLERLESVDYDILEEKIRNIENTDSYDGRMWRLGHMMYLGRAHLTGVF</sequence>
<dbReference type="Proteomes" id="UP001054902">
    <property type="component" value="Unassembled WGS sequence"/>
</dbReference>
<dbReference type="SUPFAM" id="SSF48576">
    <property type="entry name" value="Terpenoid synthases"/>
    <property type="match status" value="1"/>
</dbReference>
<evidence type="ECO:0000313" key="2">
    <source>
        <dbReference type="Proteomes" id="UP001054902"/>
    </source>
</evidence>
<dbReference type="Gene3D" id="1.10.600.10">
    <property type="entry name" value="Farnesyl Diphosphate Synthase"/>
    <property type="match status" value="1"/>
</dbReference>
<dbReference type="AlphaFoldDB" id="A0AAD3CH78"/>
<evidence type="ECO:0000313" key="1">
    <source>
        <dbReference type="EMBL" id="GFH45594.1"/>
    </source>
</evidence>
<organism evidence="1 2">
    <name type="scientific">Chaetoceros tenuissimus</name>
    <dbReference type="NCBI Taxonomy" id="426638"/>
    <lineage>
        <taxon>Eukaryota</taxon>
        <taxon>Sar</taxon>
        <taxon>Stramenopiles</taxon>
        <taxon>Ochrophyta</taxon>
        <taxon>Bacillariophyta</taxon>
        <taxon>Coscinodiscophyceae</taxon>
        <taxon>Chaetocerotophycidae</taxon>
        <taxon>Chaetocerotales</taxon>
        <taxon>Chaetocerotaceae</taxon>
        <taxon>Chaetoceros</taxon>
    </lineage>
</organism>
<dbReference type="Pfam" id="PF00494">
    <property type="entry name" value="SQS_PSY"/>
    <property type="match status" value="1"/>
</dbReference>
<keyword evidence="2" id="KW-1185">Reference proteome</keyword>
<dbReference type="EMBL" id="BLLK01000020">
    <property type="protein sequence ID" value="GFH45594.1"/>
    <property type="molecule type" value="Genomic_DNA"/>
</dbReference>
<comment type="caution">
    <text evidence="1">The sequence shown here is derived from an EMBL/GenBank/DDBJ whole genome shotgun (WGS) entry which is preliminary data.</text>
</comment>
<proteinExistence type="predicted"/>
<name>A0AAD3CH78_9STRA</name>
<gene>
    <name evidence="1" type="ORF">CTEN210_02068</name>
</gene>
<dbReference type="InterPro" id="IPR002060">
    <property type="entry name" value="Squ/phyt_synthse"/>
</dbReference>
<evidence type="ECO:0008006" key="3">
    <source>
        <dbReference type="Google" id="ProtNLM"/>
    </source>
</evidence>
<reference evidence="1 2" key="1">
    <citation type="journal article" date="2021" name="Sci. Rep.">
        <title>The genome of the diatom Chaetoceros tenuissimus carries an ancient integrated fragment of an extant virus.</title>
        <authorList>
            <person name="Hongo Y."/>
            <person name="Kimura K."/>
            <person name="Takaki Y."/>
            <person name="Yoshida Y."/>
            <person name="Baba S."/>
            <person name="Kobayashi G."/>
            <person name="Nagasaki K."/>
            <person name="Hano T."/>
            <person name="Tomaru Y."/>
        </authorList>
    </citation>
    <scope>NUCLEOTIDE SEQUENCE [LARGE SCALE GENOMIC DNA]</scope>
    <source>
        <strain evidence="1 2">NIES-3715</strain>
    </source>
</reference>
<dbReference type="InterPro" id="IPR008949">
    <property type="entry name" value="Isoprenoid_synthase_dom_sf"/>
</dbReference>